<gene>
    <name evidence="2" type="ORF">PVAP13_2NG269100</name>
</gene>
<dbReference type="EMBL" id="CM029040">
    <property type="protein sequence ID" value="KAG2633405.1"/>
    <property type="molecule type" value="Genomic_DNA"/>
</dbReference>
<accession>A0A8T0VFZ3</accession>
<protein>
    <submittedName>
        <fullName evidence="2">Uncharacterized protein</fullName>
    </submittedName>
</protein>
<dbReference type="AlphaFoldDB" id="A0A8T0VFZ3"/>
<evidence type="ECO:0000256" key="1">
    <source>
        <dbReference type="SAM" id="Phobius"/>
    </source>
</evidence>
<proteinExistence type="predicted"/>
<keyword evidence="1" id="KW-0472">Membrane</keyword>
<dbReference type="Proteomes" id="UP000823388">
    <property type="component" value="Chromosome 2N"/>
</dbReference>
<keyword evidence="1" id="KW-1133">Transmembrane helix</keyword>
<keyword evidence="3" id="KW-1185">Reference proteome</keyword>
<feature type="transmembrane region" description="Helical" evidence="1">
    <location>
        <begin position="20"/>
        <end position="40"/>
    </location>
</feature>
<reference evidence="2" key="1">
    <citation type="submission" date="2020-05" db="EMBL/GenBank/DDBJ databases">
        <title>WGS assembly of Panicum virgatum.</title>
        <authorList>
            <person name="Lovell J.T."/>
            <person name="Jenkins J."/>
            <person name="Shu S."/>
            <person name="Juenger T.E."/>
            <person name="Schmutz J."/>
        </authorList>
    </citation>
    <scope>NUCLEOTIDE SEQUENCE</scope>
    <source>
        <strain evidence="2">AP13</strain>
    </source>
</reference>
<evidence type="ECO:0000313" key="2">
    <source>
        <dbReference type="EMBL" id="KAG2633405.1"/>
    </source>
</evidence>
<keyword evidence="1" id="KW-0812">Transmembrane</keyword>
<organism evidence="2 3">
    <name type="scientific">Panicum virgatum</name>
    <name type="common">Blackwell switchgrass</name>
    <dbReference type="NCBI Taxonomy" id="38727"/>
    <lineage>
        <taxon>Eukaryota</taxon>
        <taxon>Viridiplantae</taxon>
        <taxon>Streptophyta</taxon>
        <taxon>Embryophyta</taxon>
        <taxon>Tracheophyta</taxon>
        <taxon>Spermatophyta</taxon>
        <taxon>Magnoliopsida</taxon>
        <taxon>Liliopsida</taxon>
        <taxon>Poales</taxon>
        <taxon>Poaceae</taxon>
        <taxon>PACMAD clade</taxon>
        <taxon>Panicoideae</taxon>
        <taxon>Panicodae</taxon>
        <taxon>Paniceae</taxon>
        <taxon>Panicinae</taxon>
        <taxon>Panicum</taxon>
        <taxon>Panicum sect. Hiantes</taxon>
    </lineage>
</organism>
<comment type="caution">
    <text evidence="2">The sequence shown here is derived from an EMBL/GenBank/DDBJ whole genome shotgun (WGS) entry which is preliminary data.</text>
</comment>
<sequence>MVQIVSNRNSFSLQLHRQRLPALLYWLLLIRAAKYLLLLIRAAKYLPSFFLSSSEQDFVRSRRLPFFPLPPSAAPPPAPVTRGRGLPTRVTPVAGRRGHAATLGRWHEATRRRHRPSTDLRGRLFFCPCCGSARHLGLPAARHLFLSVAPAQLSDRIWLLYSEMLQSLCLIMFMKLDRMILSWSTATSKLACIFD</sequence>
<evidence type="ECO:0000313" key="3">
    <source>
        <dbReference type="Proteomes" id="UP000823388"/>
    </source>
</evidence>
<name>A0A8T0VFZ3_PANVG</name>